<dbReference type="EMBL" id="CM009296">
    <property type="protein sequence ID" value="KAI9391184.1"/>
    <property type="molecule type" value="Genomic_DNA"/>
</dbReference>
<proteinExistence type="predicted"/>
<gene>
    <name evidence="1" type="ORF">POPTR_007G057050v4</name>
</gene>
<evidence type="ECO:0000313" key="2">
    <source>
        <dbReference type="Proteomes" id="UP000006729"/>
    </source>
</evidence>
<sequence length="88" mass="9610">MDFSLFNYTILGFAVRMMKLQAGPEVGIVVPQRSLQSAWHDAAVIRILESQPSCSGNLAAHGMFQVEPRAHNEVFVDSEATCLQSCGV</sequence>
<keyword evidence="2" id="KW-1185">Reference proteome</keyword>
<evidence type="ECO:0000313" key="1">
    <source>
        <dbReference type="EMBL" id="KAI9391184.1"/>
    </source>
</evidence>
<accession>A0ACC0SPN1</accession>
<protein>
    <submittedName>
        <fullName evidence="1">Uncharacterized protein</fullName>
    </submittedName>
</protein>
<name>A0ACC0SPN1_POPTR</name>
<comment type="caution">
    <text evidence="1">The sequence shown here is derived from an EMBL/GenBank/DDBJ whole genome shotgun (WGS) entry which is preliminary data.</text>
</comment>
<reference evidence="1 2" key="1">
    <citation type="journal article" date="2006" name="Science">
        <title>The genome of black cottonwood, Populus trichocarpa (Torr. &amp; Gray).</title>
        <authorList>
            <person name="Tuskan G.A."/>
            <person name="Difazio S."/>
            <person name="Jansson S."/>
            <person name="Bohlmann J."/>
            <person name="Grigoriev I."/>
            <person name="Hellsten U."/>
            <person name="Putnam N."/>
            <person name="Ralph S."/>
            <person name="Rombauts S."/>
            <person name="Salamov A."/>
            <person name="Schein J."/>
            <person name="Sterck L."/>
            <person name="Aerts A."/>
            <person name="Bhalerao R.R."/>
            <person name="Bhalerao R.P."/>
            <person name="Blaudez D."/>
            <person name="Boerjan W."/>
            <person name="Brun A."/>
            <person name="Brunner A."/>
            <person name="Busov V."/>
            <person name="Campbell M."/>
            <person name="Carlson J."/>
            <person name="Chalot M."/>
            <person name="Chapman J."/>
            <person name="Chen G.L."/>
            <person name="Cooper D."/>
            <person name="Coutinho P.M."/>
            <person name="Couturier J."/>
            <person name="Covert S."/>
            <person name="Cronk Q."/>
            <person name="Cunningham R."/>
            <person name="Davis J."/>
            <person name="Degroeve S."/>
            <person name="Dejardin A."/>
            <person name="Depamphilis C."/>
            <person name="Detter J."/>
            <person name="Dirks B."/>
            <person name="Dubchak I."/>
            <person name="Duplessis S."/>
            <person name="Ehlting J."/>
            <person name="Ellis B."/>
            <person name="Gendler K."/>
            <person name="Goodstein D."/>
            <person name="Gribskov M."/>
            <person name="Grimwood J."/>
            <person name="Groover A."/>
            <person name="Gunter L."/>
            <person name="Hamberger B."/>
            <person name="Heinze B."/>
            <person name="Helariutta Y."/>
            <person name="Henrissat B."/>
            <person name="Holligan D."/>
            <person name="Holt R."/>
            <person name="Huang W."/>
            <person name="Islam-Faridi N."/>
            <person name="Jones S."/>
            <person name="Jones-Rhoades M."/>
            <person name="Jorgensen R."/>
            <person name="Joshi C."/>
            <person name="Kangasjarvi J."/>
            <person name="Karlsson J."/>
            <person name="Kelleher C."/>
            <person name="Kirkpatrick R."/>
            <person name="Kirst M."/>
            <person name="Kohler A."/>
            <person name="Kalluri U."/>
            <person name="Larimer F."/>
            <person name="Leebens-Mack J."/>
            <person name="Leple J.C."/>
            <person name="Locascio P."/>
            <person name="Lou Y."/>
            <person name="Lucas S."/>
            <person name="Martin F."/>
            <person name="Montanini B."/>
            <person name="Napoli C."/>
            <person name="Nelson D.R."/>
            <person name="Nelson C."/>
            <person name="Nieminen K."/>
            <person name="Nilsson O."/>
            <person name="Pereda V."/>
            <person name="Peter G."/>
            <person name="Philippe R."/>
            <person name="Pilate G."/>
            <person name="Poliakov A."/>
            <person name="Razumovskaya J."/>
            <person name="Richardson P."/>
            <person name="Rinaldi C."/>
            <person name="Ritland K."/>
            <person name="Rouze P."/>
            <person name="Ryaboy D."/>
            <person name="Schmutz J."/>
            <person name="Schrader J."/>
            <person name="Segerman B."/>
            <person name="Shin H."/>
            <person name="Siddiqui A."/>
            <person name="Sterky F."/>
            <person name="Terry A."/>
            <person name="Tsai C.J."/>
            <person name="Uberbacher E."/>
            <person name="Unneberg P."/>
            <person name="Vahala J."/>
            <person name="Wall K."/>
            <person name="Wessler S."/>
            <person name="Yang G."/>
            <person name="Yin T."/>
            <person name="Douglas C."/>
            <person name="Marra M."/>
            <person name="Sandberg G."/>
            <person name="Van de Peer Y."/>
            <person name="Rokhsar D."/>
        </authorList>
    </citation>
    <scope>NUCLEOTIDE SEQUENCE [LARGE SCALE GENOMIC DNA]</scope>
    <source>
        <strain evidence="2">cv. Nisqually</strain>
    </source>
</reference>
<dbReference type="Proteomes" id="UP000006729">
    <property type="component" value="Chromosome 7"/>
</dbReference>
<organism evidence="1 2">
    <name type="scientific">Populus trichocarpa</name>
    <name type="common">Western balsam poplar</name>
    <name type="synonym">Populus balsamifera subsp. trichocarpa</name>
    <dbReference type="NCBI Taxonomy" id="3694"/>
    <lineage>
        <taxon>Eukaryota</taxon>
        <taxon>Viridiplantae</taxon>
        <taxon>Streptophyta</taxon>
        <taxon>Embryophyta</taxon>
        <taxon>Tracheophyta</taxon>
        <taxon>Spermatophyta</taxon>
        <taxon>Magnoliopsida</taxon>
        <taxon>eudicotyledons</taxon>
        <taxon>Gunneridae</taxon>
        <taxon>Pentapetalae</taxon>
        <taxon>rosids</taxon>
        <taxon>fabids</taxon>
        <taxon>Malpighiales</taxon>
        <taxon>Salicaceae</taxon>
        <taxon>Saliceae</taxon>
        <taxon>Populus</taxon>
    </lineage>
</organism>